<keyword evidence="2" id="KW-1185">Reference proteome</keyword>
<organism evidence="1 2">
    <name type="scientific">Mycena venus</name>
    <dbReference type="NCBI Taxonomy" id="2733690"/>
    <lineage>
        <taxon>Eukaryota</taxon>
        <taxon>Fungi</taxon>
        <taxon>Dikarya</taxon>
        <taxon>Basidiomycota</taxon>
        <taxon>Agaricomycotina</taxon>
        <taxon>Agaricomycetes</taxon>
        <taxon>Agaricomycetidae</taxon>
        <taxon>Agaricales</taxon>
        <taxon>Marasmiineae</taxon>
        <taxon>Mycenaceae</taxon>
        <taxon>Mycena</taxon>
    </lineage>
</organism>
<dbReference type="EMBL" id="JACAZI010000003">
    <property type="protein sequence ID" value="KAF7364765.1"/>
    <property type="molecule type" value="Genomic_DNA"/>
</dbReference>
<evidence type="ECO:0000313" key="2">
    <source>
        <dbReference type="Proteomes" id="UP000620124"/>
    </source>
</evidence>
<name>A0A8H7D804_9AGAR</name>
<sequence>MDEGACHFQAHNRNAYPLVSLPPGIGCNVLTSFRLSAYNMIHGITGNRPASASATTASWSAYNNNDCELYFPSGNGTAETTAMARRECMEWAGGKQFVLALMDMTRDSFFWMWEIGPASDGVVRLALWLYQPGLQKYFMPRDSVGVLAVAKDSFRVGRVFSMWKTGVGTTVLMAVQSKSSGIGRP</sequence>
<evidence type="ECO:0000313" key="1">
    <source>
        <dbReference type="EMBL" id="KAF7364765.1"/>
    </source>
</evidence>
<dbReference type="Proteomes" id="UP000620124">
    <property type="component" value="Unassembled WGS sequence"/>
</dbReference>
<accession>A0A8H7D804</accession>
<dbReference type="AlphaFoldDB" id="A0A8H7D804"/>
<proteinExistence type="predicted"/>
<reference evidence="1" key="1">
    <citation type="submission" date="2020-05" db="EMBL/GenBank/DDBJ databases">
        <title>Mycena genomes resolve the evolution of fungal bioluminescence.</title>
        <authorList>
            <person name="Tsai I.J."/>
        </authorList>
    </citation>
    <scope>NUCLEOTIDE SEQUENCE</scope>
    <source>
        <strain evidence="1">CCC161011</strain>
    </source>
</reference>
<comment type="caution">
    <text evidence="1">The sequence shown here is derived from an EMBL/GenBank/DDBJ whole genome shotgun (WGS) entry which is preliminary data.</text>
</comment>
<gene>
    <name evidence="1" type="ORF">MVEN_00346400</name>
</gene>
<protein>
    <submittedName>
        <fullName evidence="1">Uncharacterized protein</fullName>
    </submittedName>
</protein>